<dbReference type="PANTHER" id="PTHR43818:SF1">
    <property type="entry name" value="GLYCOSYL HYDROLASE FAMILY 109 PROTEIN"/>
    <property type="match status" value="1"/>
</dbReference>
<accession>A0ABU7H100</accession>
<feature type="domain" description="Gfo/Idh/MocA-like oxidoreductase N-terminal" evidence="6">
    <location>
        <begin position="33"/>
        <end position="159"/>
    </location>
</feature>
<dbReference type="InterPro" id="IPR036291">
    <property type="entry name" value="NAD(P)-bd_dom_sf"/>
</dbReference>
<evidence type="ECO:0000313" key="8">
    <source>
        <dbReference type="EMBL" id="MEE1884910.1"/>
    </source>
</evidence>
<keyword evidence="5" id="KW-0326">Glycosidase</keyword>
<evidence type="ECO:0000313" key="9">
    <source>
        <dbReference type="Proteomes" id="UP001337681"/>
    </source>
</evidence>
<keyword evidence="3" id="KW-0378">Hydrolase</keyword>
<evidence type="ECO:0000256" key="1">
    <source>
        <dbReference type="ARBA" id="ARBA00001911"/>
    </source>
</evidence>
<protein>
    <submittedName>
        <fullName evidence="8">Gfo/Idh/MocA family oxidoreductase</fullName>
    </submittedName>
</protein>
<evidence type="ECO:0000259" key="7">
    <source>
        <dbReference type="Pfam" id="PF21252"/>
    </source>
</evidence>
<gene>
    <name evidence="8" type="ORF">VRU49_05680</name>
</gene>
<evidence type="ECO:0000256" key="3">
    <source>
        <dbReference type="ARBA" id="ARBA00022801"/>
    </source>
</evidence>
<dbReference type="SUPFAM" id="SSF51735">
    <property type="entry name" value="NAD(P)-binding Rossmann-fold domains"/>
    <property type="match status" value="1"/>
</dbReference>
<reference evidence="8 9" key="1">
    <citation type="submission" date="2024-01" db="EMBL/GenBank/DDBJ databases">
        <title>Pedobacter sp. nov., isolated from oil-contaminated soil.</title>
        <authorList>
            <person name="Le N.T.T."/>
        </authorList>
    </citation>
    <scope>NUCLEOTIDE SEQUENCE [LARGE SCALE GENOMIC DNA]</scope>
    <source>
        <strain evidence="8 9">VNH31</strain>
    </source>
</reference>
<comment type="similarity">
    <text evidence="2">Belongs to the Gfo/Idh/MocA family. Glycosyl hydrolase 109 subfamily.</text>
</comment>
<evidence type="ECO:0000259" key="6">
    <source>
        <dbReference type="Pfam" id="PF01408"/>
    </source>
</evidence>
<keyword evidence="9" id="KW-1185">Reference proteome</keyword>
<keyword evidence="4" id="KW-0520">NAD</keyword>
<dbReference type="PANTHER" id="PTHR43818">
    <property type="entry name" value="BCDNA.GH03377"/>
    <property type="match status" value="1"/>
</dbReference>
<proteinExistence type="inferred from homology"/>
<dbReference type="Gene3D" id="3.40.50.720">
    <property type="entry name" value="NAD(P)-binding Rossmann-like Domain"/>
    <property type="match status" value="1"/>
</dbReference>
<name>A0ABU7H100_9SPHI</name>
<evidence type="ECO:0000256" key="4">
    <source>
        <dbReference type="ARBA" id="ARBA00023027"/>
    </source>
</evidence>
<comment type="caution">
    <text evidence="8">The sequence shown here is derived from an EMBL/GenBank/DDBJ whole genome shotgun (WGS) entry which is preliminary data.</text>
</comment>
<dbReference type="Gene3D" id="3.30.360.10">
    <property type="entry name" value="Dihydrodipicolinate Reductase, domain 2"/>
    <property type="match status" value="1"/>
</dbReference>
<dbReference type="InterPro" id="IPR049303">
    <property type="entry name" value="Glyco_hydro_109_C"/>
</dbReference>
<dbReference type="Pfam" id="PF21252">
    <property type="entry name" value="Glyco_hydro_109_C"/>
    <property type="match status" value="1"/>
</dbReference>
<dbReference type="InterPro" id="IPR000683">
    <property type="entry name" value="Gfo/Idh/MocA-like_OxRdtase_N"/>
</dbReference>
<dbReference type="RefSeq" id="WP_330145815.1">
    <property type="nucleotide sequence ID" value="NZ_JAZDQU010000001.1"/>
</dbReference>
<sequence>MERRNFIKSTATVGAVAAVIDPIFGYAQVASKIRVGIIGCGLRGQNHLDLLLRRSDVEVVAIADPDTKSAVPVSLKMCAKAGKREPVIYSKDDYDYKNLLSRKDIDAVVIATPWEWHAIQGVDAMRAGKHVGMEVCGATDIQECWDLVNASEETGMQVFAMENVCYRRDVMAVLNMVRQDLFGEILHLQGGYQHDLRGVKFNDGVTPYDSGVEFGEKGFSEAKWRTQHSVYRNGDLYPTHGLGPVANMININRGNRLLALTSVATKARGLNRYILNHPKGGPNHPNAKVNFKLGDIVTTSITTVNGETIVLQHDVNSPRPYSLNFRVQGTNGLWMDDFDSIHIEGKSPSHRYEKDTEYMKQYDHALWKKYASDTAGAGHGGMDWFVIHAFIESLKRNAPFPMDVYDLATWYAITPLSEQSIAQGGQVQSIPDFTKGKWMTRKPIFALDDQY</sequence>
<dbReference type="EMBL" id="JAZDQU010000001">
    <property type="protein sequence ID" value="MEE1884910.1"/>
    <property type="molecule type" value="Genomic_DNA"/>
</dbReference>
<organism evidence="8 9">
    <name type="scientific">Pedobacter flavus</name>
    <dbReference type="NCBI Taxonomy" id="3113906"/>
    <lineage>
        <taxon>Bacteria</taxon>
        <taxon>Pseudomonadati</taxon>
        <taxon>Bacteroidota</taxon>
        <taxon>Sphingobacteriia</taxon>
        <taxon>Sphingobacteriales</taxon>
        <taxon>Sphingobacteriaceae</taxon>
        <taxon>Pedobacter</taxon>
    </lineage>
</organism>
<comment type="cofactor">
    <cofactor evidence="1">
        <name>NAD(+)</name>
        <dbReference type="ChEBI" id="CHEBI:57540"/>
    </cofactor>
</comment>
<dbReference type="Pfam" id="PF01408">
    <property type="entry name" value="GFO_IDH_MocA"/>
    <property type="match status" value="1"/>
</dbReference>
<evidence type="ECO:0000256" key="2">
    <source>
        <dbReference type="ARBA" id="ARBA00009329"/>
    </source>
</evidence>
<dbReference type="InterPro" id="IPR050463">
    <property type="entry name" value="Gfo/Idh/MocA_oxidrdct_glycsds"/>
</dbReference>
<feature type="domain" description="Glycosyl hydrolase 109 C-terminal" evidence="7">
    <location>
        <begin position="171"/>
        <end position="354"/>
    </location>
</feature>
<dbReference type="Proteomes" id="UP001337681">
    <property type="component" value="Unassembled WGS sequence"/>
</dbReference>
<evidence type="ECO:0000256" key="5">
    <source>
        <dbReference type="ARBA" id="ARBA00023295"/>
    </source>
</evidence>